<dbReference type="HOGENOM" id="CLU_088898_1_0_14"/>
<dbReference type="AlphaFoldDB" id="U4KS69"/>
<dbReference type="InterPro" id="IPR033469">
    <property type="entry name" value="CYTH-like_dom_sf"/>
</dbReference>
<dbReference type="CDD" id="cd07762">
    <property type="entry name" value="CYTH-like_Pase_1"/>
    <property type="match status" value="1"/>
</dbReference>
<name>U4KS69_9MOLU</name>
<evidence type="ECO:0000259" key="1">
    <source>
        <dbReference type="PROSITE" id="PS51707"/>
    </source>
</evidence>
<accession>U4KS69</accession>
<dbReference type="PIRSF" id="PIRSF012526">
    <property type="entry name" value="CYTH_UCP012526"/>
    <property type="match status" value="1"/>
</dbReference>
<organism evidence="2 3">
    <name type="scientific">Acholeplasma brassicae</name>
    <dbReference type="NCBI Taxonomy" id="61635"/>
    <lineage>
        <taxon>Bacteria</taxon>
        <taxon>Bacillati</taxon>
        <taxon>Mycoplasmatota</taxon>
        <taxon>Mollicutes</taxon>
        <taxon>Acholeplasmatales</taxon>
        <taxon>Acholeplasmataceae</taxon>
        <taxon>Acholeplasma</taxon>
    </lineage>
</organism>
<proteinExistence type="predicted"/>
<gene>
    <name evidence="2" type="ORF">BN85313470</name>
</gene>
<dbReference type="RefSeq" id="WP_030005228.1">
    <property type="nucleotide sequence ID" value="NC_022549.1"/>
</dbReference>
<dbReference type="OrthoDB" id="384378at2"/>
<dbReference type="InterPro" id="IPR023577">
    <property type="entry name" value="CYTH_domain"/>
</dbReference>
<dbReference type="STRING" id="61635.BN85313470"/>
<dbReference type="SUPFAM" id="SSF55154">
    <property type="entry name" value="CYTH-like phosphatases"/>
    <property type="match status" value="1"/>
</dbReference>
<dbReference type="SMART" id="SM01118">
    <property type="entry name" value="CYTH"/>
    <property type="match status" value="1"/>
</dbReference>
<evidence type="ECO:0000313" key="3">
    <source>
        <dbReference type="Proteomes" id="UP000032737"/>
    </source>
</evidence>
<keyword evidence="3" id="KW-1185">Reference proteome</keyword>
<dbReference type="Proteomes" id="UP000032737">
    <property type="component" value="Chromosome"/>
</dbReference>
<dbReference type="InterPro" id="IPR009195">
    <property type="entry name" value="Uncharacterised_YjbK"/>
</dbReference>
<reference evidence="2 3" key="1">
    <citation type="journal article" date="2013" name="J. Mol. Microbiol. Biotechnol.">
        <title>Analysis of the Complete Genomes of Acholeplasma brassicae , A. palmae and A. laidlawii and Their Comparison to the Obligate Parasites from ' Candidatus Phytoplasma'.</title>
        <authorList>
            <person name="Kube M."/>
            <person name="Siewert C."/>
            <person name="Migdoll A.M."/>
            <person name="Duduk B."/>
            <person name="Holz S."/>
            <person name="Rabus R."/>
            <person name="Seemuller E."/>
            <person name="Mitrovic J."/>
            <person name="Muller I."/>
            <person name="Buttner C."/>
            <person name="Reinhardt R."/>
        </authorList>
    </citation>
    <scope>NUCLEOTIDE SEQUENCE [LARGE SCALE GENOMIC DNA]</scope>
    <source>
        <strain evidence="3">0502</strain>
    </source>
</reference>
<sequence length="182" mass="22053">MNANIEIEFKTPISEEQYLSLIEQFQLENNIFKQTNYYFDTEDLFFRTNKIVLRIRKKGDHFYKVTMKSHSEQGAYEQHVLLDEEQALDMIKNGFNVCDFFDYDKKVTIIGQLDNYRVSTPYKEGELFFDKIEYYGKTDYEIEYEVDQFDIGLECFKEFLDSYQITQKQPIRKSERIYQENK</sequence>
<dbReference type="Pfam" id="PF01928">
    <property type="entry name" value="CYTH"/>
    <property type="match status" value="1"/>
</dbReference>
<dbReference type="Gene3D" id="2.40.320.10">
    <property type="entry name" value="Hypothetical Protein Pfu-838710-001"/>
    <property type="match status" value="1"/>
</dbReference>
<dbReference type="KEGG" id="abra:BN85313470"/>
<dbReference type="PROSITE" id="PS51707">
    <property type="entry name" value="CYTH"/>
    <property type="match status" value="1"/>
</dbReference>
<feature type="domain" description="CYTH" evidence="1">
    <location>
        <begin position="4"/>
        <end position="182"/>
    </location>
</feature>
<dbReference type="EMBL" id="FO681348">
    <property type="protein sequence ID" value="CCV66368.1"/>
    <property type="molecule type" value="Genomic_DNA"/>
</dbReference>
<protein>
    <submittedName>
        <fullName evidence="2">Adenylate cyclase</fullName>
    </submittedName>
</protein>
<evidence type="ECO:0000313" key="2">
    <source>
        <dbReference type="EMBL" id="CCV66368.1"/>
    </source>
</evidence>